<keyword evidence="6 8" id="KW-0408">Iron</keyword>
<dbReference type="GO" id="GO:0004497">
    <property type="term" value="F:monooxygenase activity"/>
    <property type="evidence" value="ECO:0000318"/>
    <property type="project" value="GO_Central"/>
</dbReference>
<keyword evidence="5 9" id="KW-0560">Oxidoreductase</keyword>
<comment type="cofactor">
    <cofactor evidence="1 8">
        <name>heme</name>
        <dbReference type="ChEBI" id="CHEBI:30413"/>
    </cofactor>
</comment>
<keyword evidence="7 9" id="KW-0503">Monooxygenase</keyword>
<evidence type="ECO:0000256" key="8">
    <source>
        <dbReference type="PIRSR" id="PIRSR602401-1"/>
    </source>
</evidence>
<keyword evidence="10" id="KW-1133">Transmembrane helix</keyword>
<dbReference type="STRING" id="3708.A0A078IZU1"/>
<dbReference type="Proteomes" id="UP001295469">
    <property type="component" value="Chromosome C01"/>
</dbReference>
<dbReference type="InterPro" id="IPR050651">
    <property type="entry name" value="Plant_Cytochrome_P450_Monoox"/>
</dbReference>
<evidence type="ECO:0000256" key="3">
    <source>
        <dbReference type="ARBA" id="ARBA00022617"/>
    </source>
</evidence>
<dbReference type="SUPFAM" id="SSF48264">
    <property type="entry name" value="Cytochrome P450"/>
    <property type="match status" value="1"/>
</dbReference>
<evidence type="ECO:0000256" key="4">
    <source>
        <dbReference type="ARBA" id="ARBA00022723"/>
    </source>
</evidence>
<feature type="binding site" description="axial binding residue" evidence="8">
    <location>
        <position position="390"/>
    </location>
    <ligand>
        <name>heme</name>
        <dbReference type="ChEBI" id="CHEBI:30413"/>
    </ligand>
    <ligandPart>
        <name>Fe</name>
        <dbReference type="ChEBI" id="CHEBI:18248"/>
    </ligandPart>
</feature>
<dbReference type="PRINTS" id="PR00385">
    <property type="entry name" value="P450"/>
</dbReference>
<keyword evidence="10" id="KW-0812">Transmembrane</keyword>
<dbReference type="EMBL" id="HG994365">
    <property type="protein sequence ID" value="CAF2075200.1"/>
    <property type="molecule type" value="Genomic_DNA"/>
</dbReference>
<dbReference type="InterPro" id="IPR036396">
    <property type="entry name" value="Cyt_P450_sf"/>
</dbReference>
<protein>
    <submittedName>
        <fullName evidence="11">(rape) hypothetical protein</fullName>
    </submittedName>
    <submittedName>
        <fullName evidence="12">BnaC01g43020D protein</fullName>
    </submittedName>
</protein>
<dbReference type="PANTHER" id="PTHR47947">
    <property type="entry name" value="CYTOCHROME P450 82C3-RELATED"/>
    <property type="match status" value="1"/>
</dbReference>
<dbReference type="PaxDb" id="3708-A0A078IZU1"/>
<dbReference type="PRINTS" id="PR00463">
    <property type="entry name" value="EP450I"/>
</dbReference>
<evidence type="ECO:0000256" key="10">
    <source>
        <dbReference type="SAM" id="Phobius"/>
    </source>
</evidence>
<dbReference type="Gramene" id="CDY58132">
    <property type="protein sequence ID" value="CDY58132"/>
    <property type="gene ID" value="GSBRNA2T00023154001"/>
</dbReference>
<gene>
    <name evidence="12" type="primary">BnaC01g43020D</name>
    <name evidence="11" type="ORF">DARMORV10_C01P35270.1</name>
    <name evidence="12" type="ORF">GSBRNA2T00023154001</name>
</gene>
<dbReference type="Gene3D" id="1.10.630.10">
    <property type="entry name" value="Cytochrome P450"/>
    <property type="match status" value="2"/>
</dbReference>
<dbReference type="InterPro" id="IPR001128">
    <property type="entry name" value="Cyt_P450"/>
</dbReference>
<proteinExistence type="inferred from homology"/>
<dbReference type="PANTHER" id="PTHR47947:SF29">
    <property type="entry name" value="CYTOCHROME P450 CYP82D47-LIKE"/>
    <property type="match status" value="1"/>
</dbReference>
<accession>A0A078IZU1</accession>
<dbReference type="EMBL" id="LK033638">
    <property type="protein sequence ID" value="CDY58132.1"/>
    <property type="molecule type" value="Genomic_DNA"/>
</dbReference>
<evidence type="ECO:0000256" key="6">
    <source>
        <dbReference type="ARBA" id="ARBA00023004"/>
    </source>
</evidence>
<keyword evidence="10" id="KW-0472">Membrane</keyword>
<dbReference type="InterPro" id="IPR002401">
    <property type="entry name" value="Cyt_P450_E_grp-I"/>
</dbReference>
<reference evidence="11" key="3">
    <citation type="submission" date="2021-01" db="EMBL/GenBank/DDBJ databases">
        <authorList>
            <consortium name="Genoscope - CEA"/>
            <person name="William W."/>
        </authorList>
    </citation>
    <scope>NUCLEOTIDE SEQUENCE</scope>
</reference>
<evidence type="ECO:0000256" key="5">
    <source>
        <dbReference type="ARBA" id="ARBA00023002"/>
    </source>
</evidence>
<sequence>MDLIQLLIFALSLYTVSFFFAKSLLFSSGNKKRMAPMAPGAWPLVGHLSFFKSSKPTHVTFGDMVEVLGPVFMMKLGSYNVLIISSKEVAKECFTVHDKVIDRIDLTASKILGYDGSFLTFSPCGPYWKEMQIFRASPNCEAGEARRCGKLIQEFFNYFGLYLLSDVMPSLGWSEWKVKRDMKRTAKELDQVVEAWVEEHKKRRDDIPSCEKHYLDLLIEIFENREIPGTIHDAHTTTKAICLNMVFAGSEPAIVVLVWVVSLLVNNPHELRKAQEELDQKIGRDKVVEESDLNNLTYLHAIVKETLRLYPPLPLTAYRYVMEDFDITHGNFHVPAGTQVLVNEWKVQRDPNSWFEPELFKPERFLTSEKVDNVKGMGMLFPFGLGRRSCPAIPLGMRMVHYVLARFLHTFDLAAPFSQDVDMTESNGFVNLKATPLLVLINPRLPKSLYHEDCKV</sequence>
<evidence type="ECO:0000256" key="7">
    <source>
        <dbReference type="ARBA" id="ARBA00023033"/>
    </source>
</evidence>
<dbReference type="Pfam" id="PF00067">
    <property type="entry name" value="p450"/>
    <property type="match status" value="2"/>
</dbReference>
<dbReference type="InterPro" id="IPR017972">
    <property type="entry name" value="Cyt_P450_CS"/>
</dbReference>
<feature type="transmembrane region" description="Helical" evidence="10">
    <location>
        <begin position="245"/>
        <end position="265"/>
    </location>
</feature>
<evidence type="ECO:0000256" key="1">
    <source>
        <dbReference type="ARBA" id="ARBA00001971"/>
    </source>
</evidence>
<dbReference type="GO" id="GO:0016705">
    <property type="term" value="F:oxidoreductase activity, acting on paired donors, with incorporation or reduction of molecular oxygen"/>
    <property type="evidence" value="ECO:0007669"/>
    <property type="project" value="InterPro"/>
</dbReference>
<dbReference type="PROSITE" id="PS00086">
    <property type="entry name" value="CYTOCHROME_P450"/>
    <property type="match status" value="1"/>
</dbReference>
<evidence type="ECO:0000313" key="13">
    <source>
        <dbReference type="Proteomes" id="UP000028999"/>
    </source>
</evidence>
<comment type="similarity">
    <text evidence="2 9">Belongs to the cytochrome P450 family.</text>
</comment>
<dbReference type="AlphaFoldDB" id="A0A078IZU1"/>
<reference evidence="12" key="2">
    <citation type="submission" date="2014-06" db="EMBL/GenBank/DDBJ databases">
        <authorList>
            <person name="Genoscope - CEA"/>
        </authorList>
    </citation>
    <scope>NUCLEOTIDE SEQUENCE</scope>
</reference>
<keyword evidence="3 8" id="KW-0349">Heme</keyword>
<evidence type="ECO:0000256" key="9">
    <source>
        <dbReference type="RuleBase" id="RU000461"/>
    </source>
</evidence>
<evidence type="ECO:0000313" key="12">
    <source>
        <dbReference type="EMBL" id="CDY58132.1"/>
    </source>
</evidence>
<dbReference type="GO" id="GO:0020037">
    <property type="term" value="F:heme binding"/>
    <property type="evidence" value="ECO:0007669"/>
    <property type="project" value="InterPro"/>
</dbReference>
<dbReference type="Proteomes" id="UP000028999">
    <property type="component" value="Unassembled WGS sequence"/>
</dbReference>
<dbReference type="GO" id="GO:0005506">
    <property type="term" value="F:iron ion binding"/>
    <property type="evidence" value="ECO:0007669"/>
    <property type="project" value="InterPro"/>
</dbReference>
<evidence type="ECO:0000256" key="2">
    <source>
        <dbReference type="ARBA" id="ARBA00010617"/>
    </source>
</evidence>
<reference evidence="12 13" key="1">
    <citation type="journal article" date="2014" name="Science">
        <title>Plant genetics. Early allopolyploid evolution in the post-Neolithic Brassica napus oilseed genome.</title>
        <authorList>
            <person name="Chalhoub B."/>
            <person name="Denoeud F."/>
            <person name="Liu S."/>
            <person name="Parkin I.A."/>
            <person name="Tang H."/>
            <person name="Wang X."/>
            <person name="Chiquet J."/>
            <person name="Belcram H."/>
            <person name="Tong C."/>
            <person name="Samans B."/>
            <person name="Correa M."/>
            <person name="Da Silva C."/>
            <person name="Just J."/>
            <person name="Falentin C."/>
            <person name="Koh C.S."/>
            <person name="Le Clainche I."/>
            <person name="Bernard M."/>
            <person name="Bento P."/>
            <person name="Noel B."/>
            <person name="Labadie K."/>
            <person name="Alberti A."/>
            <person name="Charles M."/>
            <person name="Arnaud D."/>
            <person name="Guo H."/>
            <person name="Daviaud C."/>
            <person name="Alamery S."/>
            <person name="Jabbari K."/>
            <person name="Zhao M."/>
            <person name="Edger P.P."/>
            <person name="Chelaifa H."/>
            <person name="Tack D."/>
            <person name="Lassalle G."/>
            <person name="Mestiri I."/>
            <person name="Schnel N."/>
            <person name="Le Paslier M.C."/>
            <person name="Fan G."/>
            <person name="Renault V."/>
            <person name="Bayer P.E."/>
            <person name="Golicz A.A."/>
            <person name="Manoli S."/>
            <person name="Lee T.H."/>
            <person name="Thi V.H."/>
            <person name="Chalabi S."/>
            <person name="Hu Q."/>
            <person name="Fan C."/>
            <person name="Tollenaere R."/>
            <person name="Lu Y."/>
            <person name="Battail C."/>
            <person name="Shen J."/>
            <person name="Sidebottom C.H."/>
            <person name="Wang X."/>
            <person name="Canaguier A."/>
            <person name="Chauveau A."/>
            <person name="Berard A."/>
            <person name="Deniot G."/>
            <person name="Guan M."/>
            <person name="Liu Z."/>
            <person name="Sun F."/>
            <person name="Lim Y.P."/>
            <person name="Lyons E."/>
            <person name="Town C.D."/>
            <person name="Bancroft I."/>
            <person name="Wang X."/>
            <person name="Meng J."/>
            <person name="Ma J."/>
            <person name="Pires J.C."/>
            <person name="King G.J."/>
            <person name="Brunel D."/>
            <person name="Delourme R."/>
            <person name="Renard M."/>
            <person name="Aury J.M."/>
            <person name="Adams K.L."/>
            <person name="Batley J."/>
            <person name="Snowdon R.J."/>
            <person name="Tost J."/>
            <person name="Edwards D."/>
            <person name="Zhou Y."/>
            <person name="Hua W."/>
            <person name="Sharpe A.G."/>
            <person name="Paterson A.H."/>
            <person name="Guan C."/>
            <person name="Wincker P."/>
        </authorList>
    </citation>
    <scope>NUCLEOTIDE SEQUENCE [LARGE SCALE GENOMIC DNA]</scope>
    <source>
        <strain evidence="13">cv. Darmor-bzh</strain>
    </source>
</reference>
<evidence type="ECO:0000313" key="11">
    <source>
        <dbReference type="EMBL" id="CAF2075200.1"/>
    </source>
</evidence>
<name>A0A078IZU1_BRANA</name>
<organism evidence="12 13">
    <name type="scientific">Brassica napus</name>
    <name type="common">Rape</name>
    <dbReference type="NCBI Taxonomy" id="3708"/>
    <lineage>
        <taxon>Eukaryota</taxon>
        <taxon>Viridiplantae</taxon>
        <taxon>Streptophyta</taxon>
        <taxon>Embryophyta</taxon>
        <taxon>Tracheophyta</taxon>
        <taxon>Spermatophyta</taxon>
        <taxon>Magnoliopsida</taxon>
        <taxon>eudicotyledons</taxon>
        <taxon>Gunneridae</taxon>
        <taxon>Pentapetalae</taxon>
        <taxon>rosids</taxon>
        <taxon>malvids</taxon>
        <taxon>Brassicales</taxon>
        <taxon>Brassicaceae</taxon>
        <taxon>Brassiceae</taxon>
        <taxon>Brassica</taxon>
    </lineage>
</organism>
<keyword evidence="13" id="KW-1185">Reference proteome</keyword>
<keyword evidence="4 8" id="KW-0479">Metal-binding</keyword>
<dbReference type="OMA" id="IATWELF"/>